<protein>
    <submittedName>
        <fullName evidence="2">Uncharacterized protein</fullName>
    </submittedName>
</protein>
<organism evidence="2 3">
    <name type="scientific">Pseudomonas fluorescens</name>
    <dbReference type="NCBI Taxonomy" id="294"/>
    <lineage>
        <taxon>Bacteria</taxon>
        <taxon>Pseudomonadati</taxon>
        <taxon>Pseudomonadota</taxon>
        <taxon>Gammaproteobacteria</taxon>
        <taxon>Pseudomonadales</taxon>
        <taxon>Pseudomonadaceae</taxon>
        <taxon>Pseudomonas</taxon>
    </lineage>
</organism>
<dbReference type="AlphaFoldDB" id="A0A5E7GNG6"/>
<dbReference type="RefSeq" id="WP_224791203.1">
    <property type="nucleotide sequence ID" value="NZ_CABVIF010000001.1"/>
</dbReference>
<evidence type="ECO:0000313" key="3">
    <source>
        <dbReference type="Proteomes" id="UP000327111"/>
    </source>
</evidence>
<keyword evidence="1" id="KW-0732">Signal</keyword>
<evidence type="ECO:0000256" key="1">
    <source>
        <dbReference type="SAM" id="SignalP"/>
    </source>
</evidence>
<name>A0A5E7GNG6_PSEFL</name>
<dbReference type="PROSITE" id="PS51257">
    <property type="entry name" value="PROKAR_LIPOPROTEIN"/>
    <property type="match status" value="1"/>
</dbReference>
<evidence type="ECO:0000313" key="2">
    <source>
        <dbReference type="EMBL" id="VVO53108.1"/>
    </source>
</evidence>
<dbReference type="Proteomes" id="UP000327111">
    <property type="component" value="Unassembled WGS sequence"/>
</dbReference>
<proteinExistence type="predicted"/>
<dbReference type="EMBL" id="CABVIF010000001">
    <property type="protein sequence ID" value="VVO53108.1"/>
    <property type="molecule type" value="Genomic_DNA"/>
</dbReference>
<sequence precursor="true">MNVSRSYVSRTGHWCWGALLACAVASPVEAQVSTITALFKPDSAHPHLNKFTNTTPPSGYCQSHPEQCQGDGLFSLQVPIQFNSRAPILANHASERQGAMLKAPSQWRDLTVIHEATGDPQTVRIRIAGIGTRAITDDVKDLVGGAENYQVAHNRLWGSSWVYAPPPCGFTGSGFFSTNFYEFFWKTPTLGACAKQAKYNVPWLRFDYLDFTYELETPDPLKMSSGHYTGSLNYSVGPLGNFDFGDVLIPNDSMLTLNFNLDVQHTLKVDIPPGGEKVQLVPAGGWQSWLQAGRKPVRLFRDQTFNISASSRFKMQLECEFSAVNYDCLLDDRVSRRGVELQVFVTLPNGLTDMSGQAVRHMRLRTGAANALYFQPGFYVDRAPGVLHFEVPQSQMAFMLEPGAGPFYRGKVTVIWDSEI</sequence>
<feature type="chain" id="PRO_5023027067" evidence="1">
    <location>
        <begin position="31"/>
        <end position="420"/>
    </location>
</feature>
<feature type="signal peptide" evidence="1">
    <location>
        <begin position="1"/>
        <end position="30"/>
    </location>
</feature>
<gene>
    <name evidence="2" type="ORF">PS854_00395</name>
</gene>
<accession>A0A5E7GNG6</accession>
<reference evidence="2 3" key="1">
    <citation type="submission" date="2019-09" db="EMBL/GenBank/DDBJ databases">
        <authorList>
            <person name="Chandra G."/>
            <person name="Truman W A."/>
        </authorList>
    </citation>
    <scope>NUCLEOTIDE SEQUENCE [LARGE SCALE GENOMIC DNA]</scope>
    <source>
        <strain evidence="2">PS854</strain>
    </source>
</reference>